<dbReference type="PROSITE" id="PS50011">
    <property type="entry name" value="PROTEIN_KINASE_DOM"/>
    <property type="match status" value="1"/>
</dbReference>
<name>A0A327NI37_9BACT</name>
<dbReference type="PIRSF" id="PIRSF000654">
    <property type="entry name" value="Integrin-linked_kinase"/>
    <property type="match status" value="1"/>
</dbReference>
<dbReference type="AlphaFoldDB" id="A0A327NI37"/>
<proteinExistence type="predicted"/>
<dbReference type="SMART" id="SM00220">
    <property type="entry name" value="S_TKc"/>
    <property type="match status" value="1"/>
</dbReference>
<evidence type="ECO:0000313" key="8">
    <source>
        <dbReference type="EMBL" id="RAI74827.1"/>
    </source>
</evidence>
<evidence type="ECO:0000256" key="4">
    <source>
        <dbReference type="ARBA" id="ARBA00022777"/>
    </source>
</evidence>
<keyword evidence="3 6" id="KW-0547">Nucleotide-binding</keyword>
<organism evidence="8 9">
    <name type="scientific">Spirosoma telluris</name>
    <dbReference type="NCBI Taxonomy" id="2183553"/>
    <lineage>
        <taxon>Bacteria</taxon>
        <taxon>Pseudomonadati</taxon>
        <taxon>Bacteroidota</taxon>
        <taxon>Cytophagia</taxon>
        <taxon>Cytophagales</taxon>
        <taxon>Cytophagaceae</taxon>
        <taxon>Spirosoma</taxon>
    </lineage>
</organism>
<keyword evidence="1" id="KW-0723">Serine/threonine-protein kinase</keyword>
<evidence type="ECO:0000313" key="9">
    <source>
        <dbReference type="Proteomes" id="UP000249016"/>
    </source>
</evidence>
<dbReference type="InterPro" id="IPR017441">
    <property type="entry name" value="Protein_kinase_ATP_BS"/>
</dbReference>
<evidence type="ECO:0000256" key="1">
    <source>
        <dbReference type="ARBA" id="ARBA00022527"/>
    </source>
</evidence>
<comment type="caution">
    <text evidence="8">The sequence shown here is derived from an EMBL/GenBank/DDBJ whole genome shotgun (WGS) entry which is preliminary data.</text>
</comment>
<dbReference type="RefSeq" id="WP_111342477.1">
    <property type="nucleotide sequence ID" value="NZ_QLII01000001.1"/>
</dbReference>
<keyword evidence="4" id="KW-0418">Kinase</keyword>
<dbReference type="CDD" id="cd14014">
    <property type="entry name" value="STKc_PknB_like"/>
    <property type="match status" value="1"/>
</dbReference>
<feature type="domain" description="Protein kinase" evidence="7">
    <location>
        <begin position="8"/>
        <end position="262"/>
    </location>
</feature>
<dbReference type="InterPro" id="IPR000719">
    <property type="entry name" value="Prot_kinase_dom"/>
</dbReference>
<keyword evidence="9" id="KW-1185">Reference proteome</keyword>
<dbReference type="Gene3D" id="1.10.510.10">
    <property type="entry name" value="Transferase(Phosphotransferase) domain 1"/>
    <property type="match status" value="1"/>
</dbReference>
<dbReference type="GO" id="GO:0004674">
    <property type="term" value="F:protein serine/threonine kinase activity"/>
    <property type="evidence" value="ECO:0007669"/>
    <property type="project" value="UniProtKB-KW"/>
</dbReference>
<dbReference type="PROSITE" id="PS00107">
    <property type="entry name" value="PROTEIN_KINASE_ATP"/>
    <property type="match status" value="1"/>
</dbReference>
<gene>
    <name evidence="8" type="ORF">HMF3257_12285</name>
</gene>
<reference evidence="8 9" key="1">
    <citation type="submission" date="2018-06" db="EMBL/GenBank/DDBJ databases">
        <title>Spirosoma sp. HMF3257 Genome sequencing and assembly.</title>
        <authorList>
            <person name="Kang H."/>
            <person name="Cha I."/>
            <person name="Kim H."/>
            <person name="Kang J."/>
            <person name="Joh K."/>
        </authorList>
    </citation>
    <scope>NUCLEOTIDE SEQUENCE [LARGE SCALE GENOMIC DNA]</scope>
    <source>
        <strain evidence="8 9">HMF3257</strain>
    </source>
</reference>
<evidence type="ECO:0000259" key="7">
    <source>
        <dbReference type="PROSITE" id="PS50011"/>
    </source>
</evidence>
<evidence type="ECO:0000256" key="6">
    <source>
        <dbReference type="PROSITE-ProRule" id="PRU10141"/>
    </source>
</evidence>
<dbReference type="OrthoDB" id="9813021at2"/>
<accession>A0A327NI37</accession>
<dbReference type="Pfam" id="PF00069">
    <property type="entry name" value="Pkinase"/>
    <property type="match status" value="1"/>
</dbReference>
<keyword evidence="5 6" id="KW-0067">ATP-binding</keyword>
<evidence type="ECO:0000256" key="2">
    <source>
        <dbReference type="ARBA" id="ARBA00022679"/>
    </source>
</evidence>
<dbReference type="Proteomes" id="UP000249016">
    <property type="component" value="Unassembled WGS sequence"/>
</dbReference>
<protein>
    <recommendedName>
        <fullName evidence="7">Protein kinase domain-containing protein</fullName>
    </recommendedName>
</protein>
<evidence type="ECO:0000256" key="3">
    <source>
        <dbReference type="ARBA" id="ARBA00022741"/>
    </source>
</evidence>
<dbReference type="SUPFAM" id="SSF56112">
    <property type="entry name" value="Protein kinase-like (PK-like)"/>
    <property type="match status" value="1"/>
</dbReference>
<dbReference type="InterPro" id="IPR011009">
    <property type="entry name" value="Kinase-like_dom_sf"/>
</dbReference>
<keyword evidence="2" id="KW-0808">Transferase</keyword>
<dbReference type="GO" id="GO:0005524">
    <property type="term" value="F:ATP binding"/>
    <property type="evidence" value="ECO:0007669"/>
    <property type="project" value="UniProtKB-UniRule"/>
</dbReference>
<evidence type="ECO:0000256" key="5">
    <source>
        <dbReference type="ARBA" id="ARBA00022840"/>
    </source>
</evidence>
<feature type="binding site" evidence="6">
    <location>
        <position position="37"/>
    </location>
    <ligand>
        <name>ATP</name>
        <dbReference type="ChEBI" id="CHEBI:30616"/>
    </ligand>
</feature>
<sequence>MNQTIRGYTLTQWLGSGGMGEVYQGYHEVTRQTVAIKLLSRLEHAERFRNEANVQASLRHPHIALLHDFFVEGGLSCLVMEYIEGPTIEQFTRKNGPLTEEAAWKILGQVASALTYLHSHQIVHRDLKAGNIKFGGQGNAKLLDFGLARLANSPRQTRQGHLVGTAYSMAPEQFAGESTTASDCWALGVLFYEMLTGYTPFGGTTESEIGRLIQKADYLSPLKLKPTLSRTSERLIDKLLVVNPENRLTAQQVLDIIQNPAQLDSSNWTDPIRKIWGRLKF</sequence>
<dbReference type="EMBL" id="QLII01000001">
    <property type="protein sequence ID" value="RAI74827.1"/>
    <property type="molecule type" value="Genomic_DNA"/>
</dbReference>
<dbReference type="PANTHER" id="PTHR24345">
    <property type="entry name" value="SERINE/THREONINE-PROTEIN KINASE PLK"/>
    <property type="match status" value="1"/>
</dbReference>
<dbReference type="PANTHER" id="PTHR24345:SF91">
    <property type="entry name" value="SERINE_THREONINE-PROTEIN KINASE PLK4"/>
    <property type="match status" value="1"/>
</dbReference>